<feature type="chain" id="PRO_5017594802" evidence="1">
    <location>
        <begin position="21"/>
        <end position="476"/>
    </location>
</feature>
<dbReference type="InterPro" id="IPR011225">
    <property type="entry name" value="IV_sec_VirJ"/>
</dbReference>
<sequence length="476" mass="52254">MKKPLALFLVFLLACQIAHAGTIDSIVYGSFGKIILYHPSIQPTSVALFVSGDGGWESGVIEMAKNIAAQGALVLGIDARNYKKSLNRQTEGCLYPAADFENLSLMIQKKYQFPQYLKPVLVGYSYGATLIYGILAQAPANTFKGALALGFCPDIEIAKPLCKGTALSSHLTADKKTYWLEKTSRLTAPFIALNGLKDLNCPYASTKQFLEKMPMAELVTLPKVGHGFSVNTNWLPQFNIAYKQILRTQSFTEQKSAQNALLQTQKTALLPGSLPLTLIPSAQKNDMPLVFFISGDGGWTSFDQSLAENLAKSGMPVVGMDAQKYFWKEKSPGQSAADVSKAIVHYMQQWSKREFVLMGFSFGASVVPFIADRLSSDIQKNIKGVISLSPDENADFEIHITDMLNLGQNNGQYNVLAEMIKIKDLKPACIFGGREDSQVKDKLKKEGIKTIILPGGHHYNDDYAALTTVILSNIRN</sequence>
<organism evidence="3 4">
    <name type="scientific">Dyadobacter luteus</name>
    <dbReference type="NCBI Taxonomy" id="2259619"/>
    <lineage>
        <taxon>Bacteria</taxon>
        <taxon>Pseudomonadati</taxon>
        <taxon>Bacteroidota</taxon>
        <taxon>Cytophagia</taxon>
        <taxon>Cytophagales</taxon>
        <taxon>Spirosomataceae</taxon>
        <taxon>Dyadobacter</taxon>
    </lineage>
</organism>
<proteinExistence type="predicted"/>
<dbReference type="Proteomes" id="UP000256373">
    <property type="component" value="Unassembled WGS sequence"/>
</dbReference>
<protein>
    <submittedName>
        <fullName evidence="3">Virulence factor</fullName>
    </submittedName>
</protein>
<dbReference type="PROSITE" id="PS51257">
    <property type="entry name" value="PROKAR_LIPOPROTEIN"/>
    <property type="match status" value="1"/>
</dbReference>
<dbReference type="AlphaFoldDB" id="A0A3D8YHX3"/>
<dbReference type="OrthoDB" id="641022at2"/>
<dbReference type="InterPro" id="IPR029058">
    <property type="entry name" value="AB_hydrolase_fold"/>
</dbReference>
<evidence type="ECO:0000313" key="3">
    <source>
        <dbReference type="EMBL" id="REA64275.1"/>
    </source>
</evidence>
<gene>
    <name evidence="3" type="ORF">DSL64_01615</name>
</gene>
<reference evidence="3 4" key="1">
    <citation type="submission" date="2018-07" db="EMBL/GenBank/DDBJ databases">
        <title>Dyadobacter roseus sp. nov., isolated from rose rhizosphere soil.</title>
        <authorList>
            <person name="Chen L."/>
        </authorList>
    </citation>
    <scope>NUCLEOTIDE SEQUENCE [LARGE SCALE GENOMIC DNA]</scope>
    <source>
        <strain evidence="3 4">RS19</strain>
    </source>
</reference>
<dbReference type="SUPFAM" id="SSF53474">
    <property type="entry name" value="alpha/beta-Hydrolases"/>
    <property type="match status" value="2"/>
</dbReference>
<feature type="signal peptide" evidence="1">
    <location>
        <begin position="1"/>
        <end position="20"/>
    </location>
</feature>
<keyword evidence="4" id="KW-1185">Reference proteome</keyword>
<evidence type="ECO:0000259" key="2">
    <source>
        <dbReference type="Pfam" id="PF06057"/>
    </source>
</evidence>
<dbReference type="InterPro" id="IPR010333">
    <property type="entry name" value="VirJ"/>
</dbReference>
<keyword evidence="1" id="KW-0732">Signal</keyword>
<evidence type="ECO:0000256" key="1">
    <source>
        <dbReference type="SAM" id="SignalP"/>
    </source>
</evidence>
<dbReference type="EMBL" id="QNUL01000001">
    <property type="protein sequence ID" value="REA64275.1"/>
    <property type="molecule type" value="Genomic_DNA"/>
</dbReference>
<dbReference type="PIRSF" id="PIRSF029063">
    <property type="entry name" value="IV_sec_VirJ"/>
    <property type="match status" value="1"/>
</dbReference>
<evidence type="ECO:0000313" key="4">
    <source>
        <dbReference type="Proteomes" id="UP000256373"/>
    </source>
</evidence>
<feature type="domain" description="Bacterial virulence" evidence="2">
    <location>
        <begin position="46"/>
        <end position="141"/>
    </location>
</feature>
<comment type="caution">
    <text evidence="3">The sequence shown here is derived from an EMBL/GenBank/DDBJ whole genome shotgun (WGS) entry which is preliminary data.</text>
</comment>
<feature type="domain" description="Bacterial virulence" evidence="2">
    <location>
        <begin position="289"/>
        <end position="475"/>
    </location>
</feature>
<dbReference type="Gene3D" id="3.40.50.1820">
    <property type="entry name" value="alpha/beta hydrolase"/>
    <property type="match status" value="2"/>
</dbReference>
<accession>A0A3D8YHX3</accession>
<dbReference type="RefSeq" id="WP_115828881.1">
    <property type="nucleotide sequence ID" value="NZ_QNUL01000001.1"/>
</dbReference>
<name>A0A3D8YHX3_9BACT</name>
<dbReference type="Pfam" id="PF06057">
    <property type="entry name" value="VirJ"/>
    <property type="match status" value="2"/>
</dbReference>